<feature type="compositionally biased region" description="Basic and acidic residues" evidence="1">
    <location>
        <begin position="183"/>
        <end position="206"/>
    </location>
</feature>
<dbReference type="Proteomes" id="UP000515308">
    <property type="component" value="Chromosome PVLDE_05"/>
</dbReference>
<evidence type="ECO:0000256" key="1">
    <source>
        <dbReference type="SAM" id="MobiDB-lite"/>
    </source>
</evidence>
<sequence length="453" mass="52258">MKITKKETYNKNKSSGINEKLISEYYDIIPHMENEIENLLKKFNVKKYDHKITTLLIDIIQNETLKILLSSKKIQKRTKANAQTNSDKPDHNQKNEDNQNNIPNQAPNTTSQEIEKKETIDDSPSHPNDEPNYIFKADSFDQKNEGSQNSPNIDNLIQPENAESISKNTQSASEENVGNAENTKNDQSKENEMEKNSEEAQTKEEEQSGGLFKKISSFFSKKDNEEEKKQEDSEKIEDPSKDTKLNTDNNSIQNEKENLVNDTIQLDDPKSDEKNEEKSSLLANNDKLGDTQEMETAKDNSNNNNDNKIGNTENINEKNNASKENLDKINYDGTEQANKNDGNKKNNNNENNNANEQEEAEEDVLIIDEESVNQAIREYALKYIYRKKNVDFVYDDPTYEQKDINNVFVDRNIKYPMGFPPHLPDDCSINTILPSWNIQYDFTKKNKNNQYRQ</sequence>
<evidence type="ECO:0000313" key="2">
    <source>
        <dbReference type="EMBL" id="CAD2087147.1"/>
    </source>
</evidence>
<accession>A0A6V7RZH8</accession>
<feature type="compositionally biased region" description="Polar residues" evidence="1">
    <location>
        <begin position="164"/>
        <end position="182"/>
    </location>
</feature>
<feature type="compositionally biased region" description="Low complexity" evidence="1">
    <location>
        <begin position="337"/>
        <end position="355"/>
    </location>
</feature>
<reference evidence="2 3" key="1">
    <citation type="submission" date="2020-08" db="EMBL/GenBank/DDBJ databases">
        <authorList>
            <person name="Ramaprasad A."/>
        </authorList>
    </citation>
    <scope>NUCLEOTIDE SEQUENCE [LARGE SCALE GENOMIC DNA]</scope>
</reference>
<gene>
    <name evidence="2" type="ORF">PVLDE_0501680</name>
</gene>
<feature type="region of interest" description="Disordered" evidence="1">
    <location>
        <begin position="164"/>
        <end position="361"/>
    </location>
</feature>
<feature type="compositionally biased region" description="Basic and acidic residues" evidence="1">
    <location>
        <begin position="113"/>
        <end position="129"/>
    </location>
</feature>
<dbReference type="EMBL" id="LR865367">
    <property type="protein sequence ID" value="CAD2087147.1"/>
    <property type="molecule type" value="Genomic_DNA"/>
</dbReference>
<feature type="compositionally biased region" description="Low complexity" evidence="1">
    <location>
        <begin position="299"/>
        <end position="314"/>
    </location>
</feature>
<feature type="region of interest" description="Disordered" evidence="1">
    <location>
        <begin position="77"/>
        <end position="134"/>
    </location>
</feature>
<dbReference type="VEuPathDB" id="PlasmoDB:PVLDE_0501680"/>
<protein>
    <submittedName>
        <fullName evidence="2">Uncharacterized protein</fullName>
    </submittedName>
</protein>
<evidence type="ECO:0000313" key="3">
    <source>
        <dbReference type="Proteomes" id="UP000515308"/>
    </source>
</evidence>
<feature type="compositionally biased region" description="Basic and acidic residues" evidence="1">
    <location>
        <begin position="220"/>
        <end position="245"/>
    </location>
</feature>
<name>A0A6V7RZH8_PLAVN</name>
<dbReference type="AlphaFoldDB" id="A0A6V7RZH8"/>
<feature type="compositionally biased region" description="Basic and acidic residues" evidence="1">
    <location>
        <begin position="287"/>
        <end position="298"/>
    </location>
</feature>
<feature type="compositionally biased region" description="Basic and acidic residues" evidence="1">
    <location>
        <begin position="87"/>
        <end position="97"/>
    </location>
</feature>
<feature type="compositionally biased region" description="Basic and acidic residues" evidence="1">
    <location>
        <begin position="320"/>
        <end position="330"/>
    </location>
</feature>
<feature type="compositionally biased region" description="Basic and acidic residues" evidence="1">
    <location>
        <begin position="267"/>
        <end position="279"/>
    </location>
</feature>
<organism evidence="2 3">
    <name type="scientific">Plasmodium vinckei lentum</name>
    <dbReference type="NCBI Taxonomy" id="138297"/>
    <lineage>
        <taxon>Eukaryota</taxon>
        <taxon>Sar</taxon>
        <taxon>Alveolata</taxon>
        <taxon>Apicomplexa</taxon>
        <taxon>Aconoidasida</taxon>
        <taxon>Haemosporida</taxon>
        <taxon>Plasmodiidae</taxon>
        <taxon>Plasmodium</taxon>
        <taxon>Plasmodium (Vinckeia)</taxon>
    </lineage>
</organism>
<feature type="compositionally biased region" description="Polar residues" evidence="1">
    <location>
        <begin position="98"/>
        <end position="112"/>
    </location>
</feature>
<proteinExistence type="predicted"/>